<dbReference type="EMBL" id="JAERUA010000022">
    <property type="protein sequence ID" value="KAI1884105.1"/>
    <property type="molecule type" value="Genomic_DNA"/>
</dbReference>
<organism evidence="1 2">
    <name type="scientific">Albula goreensis</name>
    <dbReference type="NCBI Taxonomy" id="1534307"/>
    <lineage>
        <taxon>Eukaryota</taxon>
        <taxon>Metazoa</taxon>
        <taxon>Chordata</taxon>
        <taxon>Craniata</taxon>
        <taxon>Vertebrata</taxon>
        <taxon>Euteleostomi</taxon>
        <taxon>Actinopterygii</taxon>
        <taxon>Neopterygii</taxon>
        <taxon>Teleostei</taxon>
        <taxon>Albuliformes</taxon>
        <taxon>Albulidae</taxon>
        <taxon>Albula</taxon>
    </lineage>
</organism>
<name>A0A8T3CMW6_9TELE</name>
<accession>A0A8T3CMW6</accession>
<keyword evidence="2" id="KW-1185">Reference proteome</keyword>
<evidence type="ECO:0000313" key="1">
    <source>
        <dbReference type="EMBL" id="KAI1884105.1"/>
    </source>
</evidence>
<proteinExistence type="predicted"/>
<dbReference type="AlphaFoldDB" id="A0A8T3CMW6"/>
<comment type="caution">
    <text evidence="1">The sequence shown here is derived from an EMBL/GenBank/DDBJ whole genome shotgun (WGS) entry which is preliminary data.</text>
</comment>
<evidence type="ECO:0000313" key="2">
    <source>
        <dbReference type="Proteomes" id="UP000829720"/>
    </source>
</evidence>
<sequence>MRKIGCTDELASIARTCKAHVQRWSTWIARGPPLRHTCLWFRERPVPGRLGFSPWNRSGIMESWYWNHVGSVFFPL</sequence>
<dbReference type="Proteomes" id="UP000829720">
    <property type="component" value="Unassembled WGS sequence"/>
</dbReference>
<protein>
    <submittedName>
        <fullName evidence="1">Uncharacterized protein</fullName>
    </submittedName>
</protein>
<gene>
    <name evidence="1" type="ORF">AGOR_G00222980</name>
</gene>
<reference evidence="1" key="1">
    <citation type="submission" date="2021-01" db="EMBL/GenBank/DDBJ databases">
        <authorList>
            <person name="Zahm M."/>
            <person name="Roques C."/>
            <person name="Cabau C."/>
            <person name="Klopp C."/>
            <person name="Donnadieu C."/>
            <person name="Jouanno E."/>
            <person name="Lampietro C."/>
            <person name="Louis A."/>
            <person name="Herpin A."/>
            <person name="Echchiki A."/>
            <person name="Berthelot C."/>
            <person name="Parey E."/>
            <person name="Roest-Crollius H."/>
            <person name="Braasch I."/>
            <person name="Postlethwait J."/>
            <person name="Bobe J."/>
            <person name="Montfort J."/>
            <person name="Bouchez O."/>
            <person name="Begum T."/>
            <person name="Mejri S."/>
            <person name="Adams A."/>
            <person name="Chen W.-J."/>
            <person name="Guiguen Y."/>
        </authorList>
    </citation>
    <scope>NUCLEOTIDE SEQUENCE</scope>
    <source>
        <tissue evidence="1">Blood</tissue>
    </source>
</reference>